<reference evidence="2 3" key="1">
    <citation type="submission" date="2022-12" db="EMBL/GenBank/DDBJ databases">
        <authorList>
            <person name="Muema E."/>
        </authorList>
    </citation>
    <scope>NUCLEOTIDE SEQUENCE [LARGE SCALE GENOMIC DNA]</scope>
    <source>
        <strain evidence="3">1326</strain>
    </source>
</reference>
<keyword evidence="1" id="KW-0732">Signal</keyword>
<keyword evidence="3" id="KW-1185">Reference proteome</keyword>
<evidence type="ECO:0000313" key="2">
    <source>
        <dbReference type="EMBL" id="MEI9411865.1"/>
    </source>
</evidence>
<dbReference type="Proteomes" id="UP001387293">
    <property type="component" value="Unassembled WGS sequence"/>
</dbReference>
<name>A0ABU8L3H4_9HYPH</name>
<dbReference type="EMBL" id="JAPYKS010000020">
    <property type="protein sequence ID" value="MEI9411865.1"/>
    <property type="molecule type" value="Genomic_DNA"/>
</dbReference>
<proteinExistence type="predicted"/>
<feature type="chain" id="PRO_5047063965" description="DUF1795 domain-containing protein" evidence="1">
    <location>
        <begin position="23"/>
        <end position="158"/>
    </location>
</feature>
<organism evidence="2 3">
    <name type="scientific">Mesorhizobium salmacidum</name>
    <dbReference type="NCBI Taxonomy" id="3015171"/>
    <lineage>
        <taxon>Bacteria</taxon>
        <taxon>Pseudomonadati</taxon>
        <taxon>Pseudomonadota</taxon>
        <taxon>Alphaproteobacteria</taxon>
        <taxon>Hyphomicrobiales</taxon>
        <taxon>Phyllobacteriaceae</taxon>
        <taxon>Mesorhizobium</taxon>
    </lineage>
</organism>
<evidence type="ECO:0008006" key="4">
    <source>
        <dbReference type="Google" id="ProtNLM"/>
    </source>
</evidence>
<comment type="caution">
    <text evidence="2">The sequence shown here is derived from an EMBL/GenBank/DDBJ whole genome shotgun (WGS) entry which is preliminary data.</text>
</comment>
<feature type="signal peptide" evidence="1">
    <location>
        <begin position="1"/>
        <end position="22"/>
    </location>
</feature>
<sequence length="158" mass="17627">MKRVPLILLSLGAMMMPTSLLGAEQWEGFGIKHLGFVFDVPPGFVLAQRSDQGAAFEGKNNAFLAVWGAQLGKASFRTEIEHRMAVNENDGWKVTYKRVTPQWASYSGLKDGQILYVRAIKICGDRAALFTVTYARNEKVPYDPLIVRMVKSLKVQSC</sequence>
<gene>
    <name evidence="2" type="ORF">O7A60_24290</name>
</gene>
<accession>A0ABU8L3H4</accession>
<evidence type="ECO:0000256" key="1">
    <source>
        <dbReference type="SAM" id="SignalP"/>
    </source>
</evidence>
<protein>
    <recommendedName>
        <fullName evidence="4">DUF1795 domain-containing protein</fullName>
    </recommendedName>
</protein>
<dbReference type="RefSeq" id="WP_337108328.1">
    <property type="nucleotide sequence ID" value="NZ_JAPYKS010000020.1"/>
</dbReference>
<evidence type="ECO:0000313" key="3">
    <source>
        <dbReference type="Proteomes" id="UP001387293"/>
    </source>
</evidence>